<dbReference type="Proteomes" id="UP000321525">
    <property type="component" value="Unassembled WGS sequence"/>
</dbReference>
<organism evidence="5 7">
    <name type="scientific">Colwellia hornerae</name>
    <dbReference type="NCBI Taxonomy" id="89402"/>
    <lineage>
        <taxon>Bacteria</taxon>
        <taxon>Pseudomonadati</taxon>
        <taxon>Pseudomonadota</taxon>
        <taxon>Gammaproteobacteria</taxon>
        <taxon>Alteromonadales</taxon>
        <taxon>Colwelliaceae</taxon>
        <taxon>Colwellia</taxon>
    </lineage>
</organism>
<dbReference type="Proteomes" id="UP000321917">
    <property type="component" value="Unassembled WGS sequence"/>
</dbReference>
<dbReference type="AlphaFoldDB" id="A0A5C6QEG3"/>
<dbReference type="OrthoDB" id="9759948at2"/>
<dbReference type="Pfam" id="PF25225">
    <property type="entry name" value="DUF7843"/>
    <property type="match status" value="1"/>
</dbReference>
<evidence type="ECO:0000259" key="2">
    <source>
        <dbReference type="Pfam" id="PF25222"/>
    </source>
</evidence>
<gene>
    <name evidence="4" type="ORF">ESZ26_00155</name>
    <name evidence="5" type="ORF">ESZ27_09395</name>
</gene>
<evidence type="ECO:0000259" key="1">
    <source>
        <dbReference type="Pfam" id="PF13387"/>
    </source>
</evidence>
<evidence type="ECO:0000313" key="5">
    <source>
        <dbReference type="EMBL" id="TWX67083.1"/>
    </source>
</evidence>
<feature type="domain" description="DUF7843" evidence="3">
    <location>
        <begin position="48"/>
        <end position="125"/>
    </location>
</feature>
<proteinExistence type="predicted"/>
<comment type="caution">
    <text evidence="5">The sequence shown here is derived from an EMBL/GenBank/DDBJ whole genome shotgun (WGS) entry which is preliminary data.</text>
</comment>
<feature type="domain" description="Lnb N-terminal periplasmic" evidence="1">
    <location>
        <begin position="143"/>
        <end position="288"/>
    </location>
</feature>
<dbReference type="InterPro" id="IPR057162">
    <property type="entry name" value="DUF7840"/>
</dbReference>
<dbReference type="EMBL" id="VOLQ01000015">
    <property type="protein sequence ID" value="TWX67083.1"/>
    <property type="molecule type" value="Genomic_DNA"/>
</dbReference>
<evidence type="ECO:0000313" key="4">
    <source>
        <dbReference type="EMBL" id="TWX62769.1"/>
    </source>
</evidence>
<accession>A0A5C6QEG3</accession>
<evidence type="ECO:0000313" key="7">
    <source>
        <dbReference type="Proteomes" id="UP000321917"/>
    </source>
</evidence>
<evidence type="ECO:0000313" key="6">
    <source>
        <dbReference type="Proteomes" id="UP000321525"/>
    </source>
</evidence>
<dbReference type="Pfam" id="PF13387">
    <property type="entry name" value="Lnb_N"/>
    <property type="match status" value="1"/>
</dbReference>
<feature type="domain" description="DUF7840" evidence="2">
    <location>
        <begin position="427"/>
        <end position="629"/>
    </location>
</feature>
<sequence length="643" mass="72894">MVHFYFNQQSIIGCFVNKFFAKIMKSAFIFILYIFSHSSLANDQSLIELSTNKQWLKLLHYKPDHSSESYITSPEFFLSSAVVSSSLEELKATIAAFSLPINKNESTDSHARCRFPARLKLIQQQLNLNVYGELPTIDCAQYKIWRQQIKDDSVSLVFASGYMSNPASMYGHILLKFSDVDGNKSNELLDTSLNYGAIVPNKENPLLYVLKGILGGYNASFSDQQFFKHKHNYGNVELRDMWEYKLSLTPEDVALIVDHLWEILPTKFDYYFVDENCAYHFAKLIELVLDEPIISDNSLWVLPNSVATGLAQATYKSTPLLAKVNFIPSRETLLLNYYQQLTVEQQQVALSIIVNDFSFAIDKYQVLNDDEKKVIVESLFQYINVVKQKEKDYEFAKTGKRKLIKERLKFPVGTAIRFNENKAHAPPHLVSKPSKFSLGIAAIDQTKFYSTAGFRMTYFDDLSSSVGRSDFSNLEMVDVEVISDGNQTKILRLDLIDISSLYLPAMPWENKVAAAWSVRAGYEQLSNACIDCGIYFAEGNLGKSVRIGNNTLGFAMMGGKAFLGKENDVTIHAKLGLLTSITKNLKAKIELQRTSNIALSSHYASSVKLAISYEFSQDWDVRFTLENKETTFAALALNYYWGF</sequence>
<evidence type="ECO:0000259" key="3">
    <source>
        <dbReference type="Pfam" id="PF25225"/>
    </source>
</evidence>
<keyword evidence="6" id="KW-1185">Reference proteome</keyword>
<dbReference type="EMBL" id="VOLR01000001">
    <property type="protein sequence ID" value="TWX62769.1"/>
    <property type="molecule type" value="Genomic_DNA"/>
</dbReference>
<dbReference type="InterPro" id="IPR057165">
    <property type="entry name" value="DUF7843"/>
</dbReference>
<dbReference type="InterPro" id="IPR025178">
    <property type="entry name" value="Lnb_N"/>
</dbReference>
<dbReference type="Pfam" id="PF25222">
    <property type="entry name" value="DUF7840"/>
    <property type="match status" value="1"/>
</dbReference>
<name>A0A5C6QEG3_9GAMM</name>
<reference evidence="5 7" key="1">
    <citation type="submission" date="2019-07" db="EMBL/GenBank/DDBJ databases">
        <title>Genomes of sea-ice associated Colwellia species.</title>
        <authorList>
            <person name="Bowman J.P."/>
        </authorList>
    </citation>
    <scope>NUCLEOTIDE SEQUENCE [LARGE SCALE GENOMIC DNA]</scope>
    <source>
        <strain evidence="4 6">ACAM 607</strain>
        <strain evidence="5 7">IC036</strain>
    </source>
</reference>
<protein>
    <submittedName>
        <fullName evidence="5">DUF4105 domain-containing protein</fullName>
    </submittedName>
</protein>